<dbReference type="GO" id="GO:0004862">
    <property type="term" value="F:cAMP-dependent protein kinase inhibitor activity"/>
    <property type="evidence" value="ECO:0000318"/>
    <property type="project" value="GO_Central"/>
</dbReference>
<keyword evidence="1" id="KW-0812">Transmembrane</keyword>
<dbReference type="InterPro" id="IPR014710">
    <property type="entry name" value="RmlC-like_jellyroll"/>
</dbReference>
<dbReference type="GO" id="GO:0005829">
    <property type="term" value="C:cytosol"/>
    <property type="evidence" value="ECO:0000318"/>
    <property type="project" value="GO_Central"/>
</dbReference>
<dbReference type="GO" id="GO:0034236">
    <property type="term" value="F:protein kinase A catalytic subunit binding"/>
    <property type="evidence" value="ECO:0000318"/>
    <property type="project" value="GO_Central"/>
</dbReference>
<dbReference type="PaxDb" id="6945-B7PI51"/>
<dbReference type="VEuPathDB" id="VectorBase:ISCW017728"/>
<dbReference type="InterPro" id="IPR000595">
    <property type="entry name" value="cNMP-bd_dom"/>
</dbReference>
<dbReference type="SUPFAM" id="SSF51206">
    <property type="entry name" value="cAMP-binding domain-like"/>
    <property type="match status" value="1"/>
</dbReference>
<feature type="transmembrane region" description="Helical" evidence="1">
    <location>
        <begin position="20"/>
        <end position="46"/>
    </location>
</feature>
<dbReference type="GO" id="GO:0007189">
    <property type="term" value="P:adenylate cyclase-activating G protein-coupled receptor signaling pathway"/>
    <property type="evidence" value="ECO:0000318"/>
    <property type="project" value="GO_Central"/>
</dbReference>
<dbReference type="CDD" id="cd00038">
    <property type="entry name" value="CAP_ED"/>
    <property type="match status" value="1"/>
</dbReference>
<keyword evidence="1" id="KW-1133">Transmembrane helix</keyword>
<dbReference type="VEuPathDB" id="VectorBase:ISCP_026660"/>
<feature type="transmembrane region" description="Helical" evidence="1">
    <location>
        <begin position="84"/>
        <end position="102"/>
    </location>
</feature>
<dbReference type="InParanoid" id="B7PI51"/>
<dbReference type="EMBL" id="ABJB010203068">
    <property type="status" value="NOT_ANNOTATED_CDS"/>
    <property type="molecule type" value="Genomic_DNA"/>
</dbReference>
<dbReference type="EMBL" id="DS716870">
    <property type="protein sequence ID" value="EEC06273.1"/>
    <property type="molecule type" value="Genomic_DNA"/>
</dbReference>
<protein>
    <submittedName>
        <fullName evidence="2 3">Uncharacterized protein</fullName>
    </submittedName>
</protein>
<dbReference type="EMBL" id="ABJB010965001">
    <property type="status" value="NOT_ANNOTATED_CDS"/>
    <property type="molecule type" value="Genomic_DNA"/>
</dbReference>
<dbReference type="EMBL" id="ABJB010449544">
    <property type="status" value="NOT_ANNOTATED_CDS"/>
    <property type="molecule type" value="Genomic_DNA"/>
</dbReference>
<dbReference type="EnsemblMetazoa" id="ISCW017728-RA">
    <property type="protein sequence ID" value="ISCW017728-PA"/>
    <property type="gene ID" value="ISCW017728"/>
</dbReference>
<dbReference type="GO" id="GO:0005952">
    <property type="term" value="C:cAMP-dependent protein kinase complex"/>
    <property type="evidence" value="ECO:0000318"/>
    <property type="project" value="GO_Central"/>
</dbReference>
<feature type="transmembrane region" description="Helical" evidence="1">
    <location>
        <begin position="58"/>
        <end position="78"/>
    </location>
</feature>
<reference evidence="3" key="2">
    <citation type="submission" date="2020-05" db="UniProtKB">
        <authorList>
            <consortium name="EnsemblMetazoa"/>
        </authorList>
    </citation>
    <scope>IDENTIFICATION</scope>
    <source>
        <strain evidence="3">wikel</strain>
    </source>
</reference>
<dbReference type="Proteomes" id="UP000001555">
    <property type="component" value="Unassembled WGS sequence"/>
</dbReference>
<dbReference type="GO" id="GO:0030552">
    <property type="term" value="F:cAMP binding"/>
    <property type="evidence" value="ECO:0000318"/>
    <property type="project" value="GO_Central"/>
</dbReference>
<dbReference type="EMBL" id="ABJB010024911">
    <property type="status" value="NOT_ANNOTATED_CDS"/>
    <property type="molecule type" value="Genomic_DNA"/>
</dbReference>
<gene>
    <name evidence="2" type="ORF">IscW_ISCW017728</name>
</gene>
<evidence type="ECO:0000313" key="3">
    <source>
        <dbReference type="EnsemblMetazoa" id="ISCW017728-PA"/>
    </source>
</evidence>
<dbReference type="AlphaFoldDB" id="B7PI51"/>
<evidence type="ECO:0000256" key="1">
    <source>
        <dbReference type="SAM" id="Phobius"/>
    </source>
</evidence>
<name>B7PI51_IXOSC</name>
<dbReference type="HOGENOM" id="CLU_734217_0_0_1"/>
<evidence type="ECO:0000313" key="2">
    <source>
        <dbReference type="EMBL" id="EEC06273.1"/>
    </source>
</evidence>
<dbReference type="Gene3D" id="2.60.120.10">
    <property type="entry name" value="Jelly Rolls"/>
    <property type="match status" value="1"/>
</dbReference>
<organism>
    <name type="scientific">Ixodes scapularis</name>
    <name type="common">Black-legged tick</name>
    <name type="synonym">Deer tick</name>
    <dbReference type="NCBI Taxonomy" id="6945"/>
    <lineage>
        <taxon>Eukaryota</taxon>
        <taxon>Metazoa</taxon>
        <taxon>Ecdysozoa</taxon>
        <taxon>Arthropoda</taxon>
        <taxon>Chelicerata</taxon>
        <taxon>Arachnida</taxon>
        <taxon>Acari</taxon>
        <taxon>Parasitiformes</taxon>
        <taxon>Ixodida</taxon>
        <taxon>Ixodoidea</taxon>
        <taxon>Ixodidae</taxon>
        <taxon>Ixodinae</taxon>
        <taxon>Ixodes</taxon>
    </lineage>
</organism>
<reference evidence="2 4" key="1">
    <citation type="submission" date="2008-03" db="EMBL/GenBank/DDBJ databases">
        <title>Annotation of Ixodes scapularis.</title>
        <authorList>
            <consortium name="Ixodes scapularis Genome Project Consortium"/>
            <person name="Caler E."/>
            <person name="Hannick L.I."/>
            <person name="Bidwell S."/>
            <person name="Joardar V."/>
            <person name="Thiagarajan M."/>
            <person name="Amedeo P."/>
            <person name="Galinsky K.J."/>
            <person name="Schobel S."/>
            <person name="Inman J."/>
            <person name="Hostetler J."/>
            <person name="Miller J."/>
            <person name="Hammond M."/>
            <person name="Megy K."/>
            <person name="Lawson D."/>
            <person name="Kodira C."/>
            <person name="Sutton G."/>
            <person name="Meyer J."/>
            <person name="Hill C.A."/>
            <person name="Birren B."/>
            <person name="Nene V."/>
            <person name="Collins F."/>
            <person name="Alarcon-Chaidez F."/>
            <person name="Wikel S."/>
            <person name="Strausberg R."/>
        </authorList>
    </citation>
    <scope>NUCLEOTIDE SEQUENCE [LARGE SCALE GENOMIC DNA]</scope>
    <source>
        <strain evidence="4">Wikel</strain>
        <strain evidence="2">Wikel colony</strain>
    </source>
</reference>
<evidence type="ECO:0000313" key="4">
    <source>
        <dbReference type="Proteomes" id="UP000001555"/>
    </source>
</evidence>
<keyword evidence="4" id="KW-1185">Reference proteome</keyword>
<dbReference type="InterPro" id="IPR018490">
    <property type="entry name" value="cNMP-bd_dom_sf"/>
</dbReference>
<accession>B7PI51</accession>
<dbReference type="VEuPathDB" id="VectorBase:ISCI017728"/>
<keyword evidence="1" id="KW-0472">Membrane</keyword>
<proteinExistence type="predicted"/>
<dbReference type="OrthoDB" id="441412at2759"/>
<sequence length="377" mass="43127">MANFLSSSDATWKRDYLMSAITAVQGLYVLFYSLEMVMVVYTVGMFQMSRDVWRQLDIIMYFLVVTEFVLTSLVSVQSAKANRLYVMFLQFSFITLISCRIIKTLQKRSVLFVWIWDLLDGILNRKLFYAYDLSWAYITAEDEAMVKVSRFVQTPHLALMIRANSGNNKLQNLSWMIQKADGMPTNIVVGNAPFYTMLSVPWLPSEDVSKLLRCFYQYLKEKERLVQENRMHDCVFIICSGIVKVSGVNDEPWTNTGHLANSDSTHYFFTEGAFQDFLVAPEALGLLCFLTGKPSVCECVCETDVEEWTHDKLKRFLENGIMPNLYYAIDFALDDAVRDVILIQGIVQCAKTQEIFTGPAYIPSTVRDMFLPVSACG</sequence>